<name>A0A7S3QK17_DUNTE</name>
<gene>
    <name evidence="1" type="ORF">DTER00134_LOCUS280</name>
</gene>
<protein>
    <submittedName>
        <fullName evidence="1">Uncharacterized protein</fullName>
    </submittedName>
</protein>
<evidence type="ECO:0000313" key="1">
    <source>
        <dbReference type="EMBL" id="CAE0485241.1"/>
    </source>
</evidence>
<dbReference type="EMBL" id="HBIP01000682">
    <property type="protein sequence ID" value="CAE0485241.1"/>
    <property type="molecule type" value="Transcribed_RNA"/>
</dbReference>
<reference evidence="1" key="1">
    <citation type="submission" date="2021-01" db="EMBL/GenBank/DDBJ databases">
        <authorList>
            <person name="Corre E."/>
            <person name="Pelletier E."/>
            <person name="Niang G."/>
            <person name="Scheremetjew M."/>
            <person name="Finn R."/>
            <person name="Kale V."/>
            <person name="Holt S."/>
            <person name="Cochrane G."/>
            <person name="Meng A."/>
            <person name="Brown T."/>
            <person name="Cohen L."/>
        </authorList>
    </citation>
    <scope>NUCLEOTIDE SEQUENCE</scope>
    <source>
        <strain evidence="1">CCMP1320</strain>
    </source>
</reference>
<proteinExistence type="predicted"/>
<organism evidence="1">
    <name type="scientific">Dunaliella tertiolecta</name>
    <name type="common">Green alga</name>
    <dbReference type="NCBI Taxonomy" id="3047"/>
    <lineage>
        <taxon>Eukaryota</taxon>
        <taxon>Viridiplantae</taxon>
        <taxon>Chlorophyta</taxon>
        <taxon>core chlorophytes</taxon>
        <taxon>Chlorophyceae</taxon>
        <taxon>CS clade</taxon>
        <taxon>Chlamydomonadales</taxon>
        <taxon>Dunaliellaceae</taxon>
        <taxon>Dunaliella</taxon>
    </lineage>
</organism>
<accession>A0A7S3QK17</accession>
<sequence length="187" mass="19551">MSSQAHLSTSRAGLKSLPKPRRQLAASRLLVSRVRAQGPTAAPQQPRQPRLRVLSAISRAVEIQGLTAKFESIAGRSAMLGTTTALFIEGFTADGLFHGGGNELVLAGGVSVVLLSVLLAALQSSSPMDLPLLEPVMASLTSTKRSGAAIKEAQVDSVVDDVMRTSFTASIMSSLVVDAIIDDSQLL</sequence>
<dbReference type="AlphaFoldDB" id="A0A7S3QK17"/>